<evidence type="ECO:0000313" key="5">
    <source>
        <dbReference type="Proteomes" id="UP000887578"/>
    </source>
</evidence>
<evidence type="ECO:0000256" key="3">
    <source>
        <dbReference type="PROSITE-ProRule" id="PRU00059"/>
    </source>
</evidence>
<dbReference type="PROSITE" id="PS01180">
    <property type="entry name" value="CUB"/>
    <property type="match status" value="1"/>
</dbReference>
<evidence type="ECO:0000256" key="2">
    <source>
        <dbReference type="ARBA" id="ARBA00023157"/>
    </source>
</evidence>
<dbReference type="WBParaSite" id="PDA_v2.g443.t1">
    <property type="protein sequence ID" value="PDA_v2.g443.t1"/>
    <property type="gene ID" value="PDA_v2.g443"/>
</dbReference>
<protein>
    <submittedName>
        <fullName evidence="6">CUB domain-containing protein</fullName>
    </submittedName>
</protein>
<keyword evidence="1" id="KW-0677">Repeat</keyword>
<proteinExistence type="predicted"/>
<feature type="domain" description="CUB" evidence="4">
    <location>
        <begin position="32"/>
        <end position="142"/>
    </location>
</feature>
<keyword evidence="2 3" id="KW-1015">Disulfide bond</keyword>
<dbReference type="InterPro" id="IPR035914">
    <property type="entry name" value="Sperma_CUB_dom_sf"/>
</dbReference>
<evidence type="ECO:0000259" key="4">
    <source>
        <dbReference type="PROSITE" id="PS01180"/>
    </source>
</evidence>
<reference evidence="6" key="1">
    <citation type="submission" date="2022-11" db="UniProtKB">
        <authorList>
            <consortium name="WormBaseParasite"/>
        </authorList>
    </citation>
    <scope>IDENTIFICATION</scope>
</reference>
<organism evidence="5 6">
    <name type="scientific">Panagrolaimus davidi</name>
    <dbReference type="NCBI Taxonomy" id="227884"/>
    <lineage>
        <taxon>Eukaryota</taxon>
        <taxon>Metazoa</taxon>
        <taxon>Ecdysozoa</taxon>
        <taxon>Nematoda</taxon>
        <taxon>Chromadorea</taxon>
        <taxon>Rhabditida</taxon>
        <taxon>Tylenchina</taxon>
        <taxon>Panagrolaimomorpha</taxon>
        <taxon>Panagrolaimoidea</taxon>
        <taxon>Panagrolaimidae</taxon>
        <taxon>Panagrolaimus</taxon>
    </lineage>
</organism>
<dbReference type="Pfam" id="PF00431">
    <property type="entry name" value="CUB"/>
    <property type="match status" value="1"/>
</dbReference>
<sequence length="157" mass="17806">MFLGTLYNPYPVSSTLPTISTTTTSTNTGTSCPRNNTFTGPNAVDSPNYPNYYGSSIECEYHLNVASGNLVTLRFLEFYLKSTDYIDLYEGDNDSILLYRLHGTISSNTWFTTQYSNRMFVRFVSTAGFSNVSGWVLFFKAQQYGKFLIFMNLVIIF</sequence>
<name>A0A914QL96_9BILA</name>
<dbReference type="CDD" id="cd00041">
    <property type="entry name" value="CUB"/>
    <property type="match status" value="1"/>
</dbReference>
<dbReference type="SMART" id="SM00042">
    <property type="entry name" value="CUB"/>
    <property type="match status" value="1"/>
</dbReference>
<evidence type="ECO:0000256" key="1">
    <source>
        <dbReference type="ARBA" id="ARBA00022737"/>
    </source>
</evidence>
<dbReference type="Proteomes" id="UP000887578">
    <property type="component" value="Unplaced"/>
</dbReference>
<dbReference type="Gene3D" id="2.60.120.290">
    <property type="entry name" value="Spermadhesin, CUB domain"/>
    <property type="match status" value="1"/>
</dbReference>
<dbReference type="PANTHER" id="PTHR24251">
    <property type="entry name" value="OVOCHYMASE-RELATED"/>
    <property type="match status" value="1"/>
</dbReference>
<comment type="caution">
    <text evidence="3">Lacks conserved residue(s) required for the propagation of feature annotation.</text>
</comment>
<dbReference type="SUPFAM" id="SSF49854">
    <property type="entry name" value="Spermadhesin, CUB domain"/>
    <property type="match status" value="1"/>
</dbReference>
<evidence type="ECO:0000313" key="6">
    <source>
        <dbReference type="WBParaSite" id="PDA_v2.g443.t1"/>
    </source>
</evidence>
<feature type="disulfide bond" evidence="3">
    <location>
        <begin position="32"/>
        <end position="59"/>
    </location>
</feature>
<dbReference type="AlphaFoldDB" id="A0A914QL96"/>
<dbReference type="InterPro" id="IPR000859">
    <property type="entry name" value="CUB_dom"/>
</dbReference>
<keyword evidence="5" id="KW-1185">Reference proteome</keyword>
<accession>A0A914QL96</accession>